<protein>
    <submittedName>
        <fullName evidence="2">Uncharacterized protein</fullName>
    </submittedName>
</protein>
<dbReference type="Gene3D" id="1.25.10.10">
    <property type="entry name" value="Leucine-rich Repeat Variant"/>
    <property type="match status" value="1"/>
</dbReference>
<dbReference type="InParanoid" id="A2DCX7"/>
<dbReference type="InterPro" id="IPR016024">
    <property type="entry name" value="ARM-type_fold"/>
</dbReference>
<sequence length="474" mass="55752">MEKEEIFKFTSINFKDVMRQSLMEIQQDEEEAQEEVINLSKSEIANTFINLYQACLSNDATTMIDLMLLLTKHYSNSNCTDIDFIYNNFRVKLKQIMIFLTNTSQAQESKSLFLFDLMTNLTYHSVKFCQLFQGGNPNVSDNIVTIWRMKDDLTASSSIIPMLYNLFSYFEVFAKPFVYLYAQRLGDVNYWNKHHQKFFHYSFLLISIFRKTPIDSFEDPKRILFYLSEAILKESPVSTNIVWCFYYIFTKNNIKKFDFNIPKRFIICLDYLIHQCHDVAITNICLTILSILSQSETKKISDLLEKFDFNIIKDMIESNHPDVTPYALIFLTNYIGRSRIVSIDIINSLELPELMANTLQQSTFQSKTEIAFLFAKICYLNSSKIIERVFIDDIVDNYLEILCITEDEKDFRFLIDIFESQKMNSDFVNNALLEHDIVDRLESILEDPEKLTPRIEISVKHLLSRFVSEEEDVF</sequence>
<keyword evidence="3" id="KW-1185">Reference proteome</keyword>
<organism evidence="2 3">
    <name type="scientific">Trichomonas vaginalis (strain ATCC PRA-98 / G3)</name>
    <dbReference type="NCBI Taxonomy" id="412133"/>
    <lineage>
        <taxon>Eukaryota</taxon>
        <taxon>Metamonada</taxon>
        <taxon>Parabasalia</taxon>
        <taxon>Trichomonadida</taxon>
        <taxon>Trichomonadidae</taxon>
        <taxon>Trichomonas</taxon>
    </lineage>
</organism>
<name>A2DCX7_TRIV3</name>
<dbReference type="SUPFAM" id="SSF48371">
    <property type="entry name" value="ARM repeat"/>
    <property type="match status" value="1"/>
</dbReference>
<gene>
    <name evidence="2" type="ORF">TVAG_237770</name>
</gene>
<dbReference type="AlphaFoldDB" id="A2DCX7"/>
<proteinExistence type="predicted"/>
<accession>A2DCX7</accession>
<dbReference type="EMBL" id="DS113188">
    <property type="protein sequence ID" value="EAY21751.1"/>
    <property type="molecule type" value="Genomic_DNA"/>
</dbReference>
<dbReference type="VEuPathDB" id="TrichDB:TVAG_237770"/>
<evidence type="ECO:0000313" key="3">
    <source>
        <dbReference type="Proteomes" id="UP000001542"/>
    </source>
</evidence>
<feature type="coiled-coil region" evidence="1">
    <location>
        <begin position="15"/>
        <end position="42"/>
    </location>
</feature>
<dbReference type="VEuPathDB" id="TrichDB:TVAGG3_0606430"/>
<dbReference type="RefSeq" id="XP_001582737.1">
    <property type="nucleotide sequence ID" value="XM_001582687.1"/>
</dbReference>
<reference evidence="2" key="1">
    <citation type="submission" date="2006-10" db="EMBL/GenBank/DDBJ databases">
        <authorList>
            <person name="Amadeo P."/>
            <person name="Zhao Q."/>
            <person name="Wortman J."/>
            <person name="Fraser-Liggett C."/>
            <person name="Carlton J."/>
        </authorList>
    </citation>
    <scope>NUCLEOTIDE SEQUENCE</scope>
    <source>
        <strain evidence="2">G3</strain>
    </source>
</reference>
<dbReference type="Proteomes" id="UP000001542">
    <property type="component" value="Unassembled WGS sequence"/>
</dbReference>
<evidence type="ECO:0000256" key="1">
    <source>
        <dbReference type="SAM" id="Coils"/>
    </source>
</evidence>
<keyword evidence="1" id="KW-0175">Coiled coil</keyword>
<dbReference type="SMR" id="A2DCX7"/>
<dbReference type="KEGG" id="tva:5467303"/>
<reference evidence="2" key="2">
    <citation type="journal article" date="2007" name="Science">
        <title>Draft genome sequence of the sexually transmitted pathogen Trichomonas vaginalis.</title>
        <authorList>
            <person name="Carlton J.M."/>
            <person name="Hirt R.P."/>
            <person name="Silva J.C."/>
            <person name="Delcher A.L."/>
            <person name="Schatz M."/>
            <person name="Zhao Q."/>
            <person name="Wortman J.R."/>
            <person name="Bidwell S.L."/>
            <person name="Alsmark U.C.M."/>
            <person name="Besteiro S."/>
            <person name="Sicheritz-Ponten T."/>
            <person name="Noel C.J."/>
            <person name="Dacks J.B."/>
            <person name="Foster P.G."/>
            <person name="Simillion C."/>
            <person name="Van de Peer Y."/>
            <person name="Miranda-Saavedra D."/>
            <person name="Barton G.J."/>
            <person name="Westrop G.D."/>
            <person name="Mueller S."/>
            <person name="Dessi D."/>
            <person name="Fiori P.L."/>
            <person name="Ren Q."/>
            <person name="Paulsen I."/>
            <person name="Zhang H."/>
            <person name="Bastida-Corcuera F.D."/>
            <person name="Simoes-Barbosa A."/>
            <person name="Brown M.T."/>
            <person name="Hayes R.D."/>
            <person name="Mukherjee M."/>
            <person name="Okumura C.Y."/>
            <person name="Schneider R."/>
            <person name="Smith A.J."/>
            <person name="Vanacova S."/>
            <person name="Villalvazo M."/>
            <person name="Haas B.J."/>
            <person name="Pertea M."/>
            <person name="Feldblyum T.V."/>
            <person name="Utterback T.R."/>
            <person name="Shu C.L."/>
            <person name="Osoegawa K."/>
            <person name="de Jong P.J."/>
            <person name="Hrdy I."/>
            <person name="Horvathova L."/>
            <person name="Zubacova Z."/>
            <person name="Dolezal P."/>
            <person name="Malik S.B."/>
            <person name="Logsdon J.M. Jr."/>
            <person name="Henze K."/>
            <person name="Gupta A."/>
            <person name="Wang C.C."/>
            <person name="Dunne R.L."/>
            <person name="Upcroft J.A."/>
            <person name="Upcroft P."/>
            <person name="White O."/>
            <person name="Salzberg S.L."/>
            <person name="Tang P."/>
            <person name="Chiu C.-H."/>
            <person name="Lee Y.-S."/>
            <person name="Embley T.M."/>
            <person name="Coombs G.H."/>
            <person name="Mottram J.C."/>
            <person name="Tachezy J."/>
            <person name="Fraser-Liggett C.M."/>
            <person name="Johnson P.J."/>
        </authorList>
    </citation>
    <scope>NUCLEOTIDE SEQUENCE [LARGE SCALE GENOMIC DNA]</scope>
    <source>
        <strain evidence="2">G3</strain>
    </source>
</reference>
<evidence type="ECO:0000313" key="2">
    <source>
        <dbReference type="EMBL" id="EAY21751.1"/>
    </source>
</evidence>
<dbReference type="InterPro" id="IPR011989">
    <property type="entry name" value="ARM-like"/>
</dbReference>